<name>A0A6A0AVC3_9ACTN</name>
<protein>
    <recommendedName>
        <fullName evidence="2">DUF7426 domain-containing protein</fullName>
    </recommendedName>
</protein>
<evidence type="ECO:0000256" key="1">
    <source>
        <dbReference type="SAM" id="MobiDB-lite"/>
    </source>
</evidence>
<dbReference type="InterPro" id="IPR055849">
    <property type="entry name" value="DUF7426"/>
</dbReference>
<evidence type="ECO:0000313" key="4">
    <source>
        <dbReference type="Proteomes" id="UP000484988"/>
    </source>
</evidence>
<comment type="caution">
    <text evidence="3">The sequence shown here is derived from an EMBL/GenBank/DDBJ whole genome shotgun (WGS) entry which is preliminary data.</text>
</comment>
<sequence>MAGFEALDAFLDDYLDLPVPGKDGQVRTYRIEDPAAEDGIRIERITSLAARLAAGGEAPANAEVLDDEEELDLYRLCLGDAYQPLITEVKWSAFKHVALTAMFWVTTDKDTAEEFWKSGQHPGKAPNRATRRQAKRASSASDGANSTKRQASTSGTKAGSKARKRAATAR</sequence>
<dbReference type="EMBL" id="BLLG01000006">
    <property type="protein sequence ID" value="GFH36638.1"/>
    <property type="molecule type" value="Genomic_DNA"/>
</dbReference>
<feature type="compositionally biased region" description="Polar residues" evidence="1">
    <location>
        <begin position="136"/>
        <end position="157"/>
    </location>
</feature>
<proteinExistence type="predicted"/>
<reference evidence="3 4" key="1">
    <citation type="submission" date="2020-02" db="EMBL/GenBank/DDBJ databases">
        <title>Whole Genome Shotgun Sequence of Streptomyces sp. strain CWH03.</title>
        <authorList>
            <person name="Dohra H."/>
            <person name="Kodani S."/>
            <person name="Yamamura H."/>
        </authorList>
    </citation>
    <scope>NUCLEOTIDE SEQUENCE [LARGE SCALE GENOMIC DNA]</scope>
    <source>
        <strain evidence="3 4">CWH03</strain>
    </source>
</reference>
<dbReference type="AlphaFoldDB" id="A0A6A0AVC3"/>
<feature type="compositionally biased region" description="Basic residues" evidence="1">
    <location>
        <begin position="160"/>
        <end position="170"/>
    </location>
</feature>
<dbReference type="Pfam" id="PF24201">
    <property type="entry name" value="DUF7426"/>
    <property type="match status" value="1"/>
</dbReference>
<gene>
    <name evidence="3" type="ORF">SCWH03_28690</name>
</gene>
<dbReference type="RefSeq" id="WP_308788871.1">
    <property type="nucleotide sequence ID" value="NZ_BLLG01000006.1"/>
</dbReference>
<organism evidence="3 4">
    <name type="scientific">Streptomyces pacificus</name>
    <dbReference type="NCBI Taxonomy" id="2705029"/>
    <lineage>
        <taxon>Bacteria</taxon>
        <taxon>Bacillati</taxon>
        <taxon>Actinomycetota</taxon>
        <taxon>Actinomycetes</taxon>
        <taxon>Kitasatosporales</taxon>
        <taxon>Streptomycetaceae</taxon>
        <taxon>Streptomyces</taxon>
    </lineage>
</organism>
<evidence type="ECO:0000259" key="2">
    <source>
        <dbReference type="Pfam" id="PF24201"/>
    </source>
</evidence>
<accession>A0A6A0AVC3</accession>
<feature type="domain" description="DUF7426" evidence="2">
    <location>
        <begin position="6"/>
        <end position="141"/>
    </location>
</feature>
<feature type="region of interest" description="Disordered" evidence="1">
    <location>
        <begin position="116"/>
        <end position="170"/>
    </location>
</feature>
<keyword evidence="4" id="KW-1185">Reference proteome</keyword>
<evidence type="ECO:0000313" key="3">
    <source>
        <dbReference type="EMBL" id="GFH36638.1"/>
    </source>
</evidence>
<dbReference type="Proteomes" id="UP000484988">
    <property type="component" value="Unassembled WGS sequence"/>
</dbReference>